<dbReference type="InterPro" id="IPR036877">
    <property type="entry name" value="SUI1_dom_sf"/>
</dbReference>
<dbReference type="PANTHER" id="PTHR12789:SF0">
    <property type="entry name" value="DENSITY-REGULATED PROTEIN"/>
    <property type="match status" value="1"/>
</dbReference>
<proteinExistence type="inferred from homology"/>
<feature type="domain" description="SUI1" evidence="4">
    <location>
        <begin position="61"/>
        <end position="127"/>
    </location>
</feature>
<dbReference type="SUPFAM" id="SSF55159">
    <property type="entry name" value="eIF1-like"/>
    <property type="match status" value="1"/>
</dbReference>
<dbReference type="Gene3D" id="3.30.780.10">
    <property type="entry name" value="SUI1-like domain"/>
    <property type="match status" value="1"/>
</dbReference>
<dbReference type="GO" id="GO:0003729">
    <property type="term" value="F:mRNA binding"/>
    <property type="evidence" value="ECO:0007669"/>
    <property type="project" value="TreeGrafter"/>
</dbReference>
<dbReference type="GO" id="GO:0001731">
    <property type="term" value="P:formation of translation preinitiation complex"/>
    <property type="evidence" value="ECO:0007669"/>
    <property type="project" value="TreeGrafter"/>
</dbReference>
<dbReference type="PIRSF" id="PIRSF037511">
    <property type="entry name" value="Transl_init_SUI1_pro"/>
    <property type="match status" value="1"/>
</dbReference>
<evidence type="ECO:0000256" key="3">
    <source>
        <dbReference type="ARBA" id="ARBA00022917"/>
    </source>
</evidence>
<dbReference type="EMBL" id="SJPN01000012">
    <property type="protein sequence ID" value="TWT92091.1"/>
    <property type="molecule type" value="Genomic_DNA"/>
</dbReference>
<reference evidence="5 6" key="1">
    <citation type="submission" date="2019-02" db="EMBL/GenBank/DDBJ databases">
        <title>Deep-cultivation of Planctomycetes and their phenomic and genomic characterization uncovers novel biology.</title>
        <authorList>
            <person name="Wiegand S."/>
            <person name="Jogler M."/>
            <person name="Boedeker C."/>
            <person name="Pinto D."/>
            <person name="Vollmers J."/>
            <person name="Rivas-Marin E."/>
            <person name="Kohn T."/>
            <person name="Peeters S.H."/>
            <person name="Heuer A."/>
            <person name="Rast P."/>
            <person name="Oberbeckmann S."/>
            <person name="Bunk B."/>
            <person name="Jeske O."/>
            <person name="Meyerdierks A."/>
            <person name="Storesund J.E."/>
            <person name="Kallscheuer N."/>
            <person name="Luecker S."/>
            <person name="Lage O.M."/>
            <person name="Pohl T."/>
            <person name="Merkel B.J."/>
            <person name="Hornburger P."/>
            <person name="Mueller R.-W."/>
            <person name="Bruemmer F."/>
            <person name="Labrenz M."/>
            <person name="Spormann A.M."/>
            <person name="Op Den Camp H."/>
            <person name="Overmann J."/>
            <person name="Amann R."/>
            <person name="Jetten M.S.M."/>
            <person name="Mascher T."/>
            <person name="Medema M.H."/>
            <person name="Devos D.P."/>
            <person name="Kaster A.-K."/>
            <person name="Ovreas L."/>
            <person name="Rohde M."/>
            <person name="Galperin M.Y."/>
            <person name="Jogler C."/>
        </authorList>
    </citation>
    <scope>NUCLEOTIDE SEQUENCE [LARGE SCALE GENOMIC DNA]</scope>
    <source>
        <strain evidence="5 6">Pla52n</strain>
    </source>
</reference>
<evidence type="ECO:0000256" key="2">
    <source>
        <dbReference type="ARBA" id="ARBA00022845"/>
    </source>
</evidence>
<dbReference type="GO" id="GO:0003743">
    <property type="term" value="F:translation initiation factor activity"/>
    <property type="evidence" value="ECO:0007669"/>
    <property type="project" value="UniProtKB-KW"/>
</dbReference>
<evidence type="ECO:0000259" key="4">
    <source>
        <dbReference type="PROSITE" id="PS50296"/>
    </source>
</evidence>
<dbReference type="PANTHER" id="PTHR12789">
    <property type="entry name" value="DENSITY-REGULATED PROTEIN HOMOLOG"/>
    <property type="match status" value="1"/>
</dbReference>
<accession>A0A5C5ZYL6</accession>
<organism evidence="5 6">
    <name type="scientific">Stieleria varia</name>
    <dbReference type="NCBI Taxonomy" id="2528005"/>
    <lineage>
        <taxon>Bacteria</taxon>
        <taxon>Pseudomonadati</taxon>
        <taxon>Planctomycetota</taxon>
        <taxon>Planctomycetia</taxon>
        <taxon>Pirellulales</taxon>
        <taxon>Pirellulaceae</taxon>
        <taxon>Stieleria</taxon>
    </lineage>
</organism>
<dbReference type="InterPro" id="IPR050318">
    <property type="entry name" value="DENR/SUI1_TIF"/>
</dbReference>
<name>A0A5C5ZYL6_9BACT</name>
<dbReference type="InterPro" id="IPR005872">
    <property type="entry name" value="SUI1_arc_bac"/>
</dbReference>
<comment type="similarity">
    <text evidence="1">Belongs to the SUI1 family.</text>
</comment>
<dbReference type="PROSITE" id="PS50296">
    <property type="entry name" value="SUI1"/>
    <property type="match status" value="1"/>
</dbReference>
<dbReference type="CDD" id="cd11567">
    <property type="entry name" value="YciH_like"/>
    <property type="match status" value="1"/>
</dbReference>
<comment type="caution">
    <text evidence="5">The sequence shown here is derived from an EMBL/GenBank/DDBJ whole genome shotgun (WGS) entry which is preliminary data.</text>
</comment>
<dbReference type="AlphaFoldDB" id="A0A5C5ZYL6"/>
<keyword evidence="6" id="KW-1185">Reference proteome</keyword>
<evidence type="ECO:0000256" key="1">
    <source>
        <dbReference type="ARBA" id="ARBA00005422"/>
    </source>
</evidence>
<evidence type="ECO:0000313" key="5">
    <source>
        <dbReference type="EMBL" id="TWT92091.1"/>
    </source>
</evidence>
<dbReference type="Pfam" id="PF01253">
    <property type="entry name" value="SUI1"/>
    <property type="match status" value="1"/>
</dbReference>
<protein>
    <submittedName>
        <fullName evidence="5">Translation initiation factor Sui1</fullName>
    </submittedName>
</protein>
<keyword evidence="3" id="KW-0648">Protein biosynthesis</keyword>
<keyword evidence="2" id="KW-0810">Translation regulation</keyword>
<evidence type="ECO:0000313" key="6">
    <source>
        <dbReference type="Proteomes" id="UP000320176"/>
    </source>
</evidence>
<dbReference type="GO" id="GO:0006417">
    <property type="term" value="P:regulation of translation"/>
    <property type="evidence" value="ECO:0007669"/>
    <property type="project" value="UniProtKB-KW"/>
</dbReference>
<dbReference type="Proteomes" id="UP000320176">
    <property type="component" value="Unassembled WGS sequence"/>
</dbReference>
<sequence length="131" mass="14647">MFLSVVSRPVYSHTISMSRLFAGTPFDIPPTCDRCEKLESECQCEPIEPAKEYADPSKQSARVRVDQRKHKRKVTVVAGLSPEKSDLADLLSKLKSACGAGGTIVEDQLELQGDHLQRVKDEMLKIGYRVR</sequence>
<gene>
    <name evidence="5" type="ORF">Pla52n_63880</name>
</gene>
<keyword evidence="5" id="KW-0396">Initiation factor</keyword>
<dbReference type="GO" id="GO:0002188">
    <property type="term" value="P:translation reinitiation"/>
    <property type="evidence" value="ECO:0007669"/>
    <property type="project" value="TreeGrafter"/>
</dbReference>
<dbReference type="InterPro" id="IPR001950">
    <property type="entry name" value="SUI1"/>
</dbReference>